<dbReference type="CDD" id="cd02511">
    <property type="entry name" value="Beta4Glucosyltransferase"/>
    <property type="match status" value="1"/>
</dbReference>
<name>A0A2A4T6I2_9DELT</name>
<organism evidence="2 3">
    <name type="scientific">SAR324 cluster bacterium</name>
    <dbReference type="NCBI Taxonomy" id="2024889"/>
    <lineage>
        <taxon>Bacteria</taxon>
        <taxon>Deltaproteobacteria</taxon>
        <taxon>SAR324 cluster</taxon>
    </lineage>
</organism>
<sequence>MRPKISATIITLNEEKNIEACIQSLQWVDEIIVVDSLSTDRTKEIALSLGAKVVDQKFLGHVKQKQLAVDHCQNDWVLSLDADERMTATLKESILQLFETTDPGQLLHGYTVGRRSYHLGRWIMHGGWFPDRKARLFNRKHGHWAGVDPHDGIVVEGASGDLPGSLDHYVFKDLAHNIHTNNFYSSISADILYQEGKASSFLKLLFKPPGKFIETYIIKAGFLDGLPGFIISVGAAYSMFLKYAKLWEHHCRRDKED</sequence>
<dbReference type="PANTHER" id="PTHR43630">
    <property type="entry name" value="POLY-BETA-1,6-N-ACETYL-D-GLUCOSAMINE SYNTHASE"/>
    <property type="match status" value="1"/>
</dbReference>
<dbReference type="Pfam" id="PF00535">
    <property type="entry name" value="Glycos_transf_2"/>
    <property type="match status" value="1"/>
</dbReference>
<gene>
    <name evidence="2" type="ORF">COB67_05210</name>
</gene>
<accession>A0A2A4T6I2</accession>
<evidence type="ECO:0000313" key="3">
    <source>
        <dbReference type="Proteomes" id="UP000218113"/>
    </source>
</evidence>
<dbReference type="AlphaFoldDB" id="A0A2A4T6I2"/>
<comment type="caution">
    <text evidence="2">The sequence shown here is derived from an EMBL/GenBank/DDBJ whole genome shotgun (WGS) entry which is preliminary data.</text>
</comment>
<proteinExistence type="predicted"/>
<evidence type="ECO:0000259" key="1">
    <source>
        <dbReference type="Pfam" id="PF00535"/>
    </source>
</evidence>
<keyword evidence="2" id="KW-0808">Transferase</keyword>
<reference evidence="3" key="1">
    <citation type="submission" date="2017-08" db="EMBL/GenBank/DDBJ databases">
        <title>A dynamic microbial community with high functional redundancy inhabits the cold, oxic subseafloor aquifer.</title>
        <authorList>
            <person name="Tully B.J."/>
            <person name="Wheat C.G."/>
            <person name="Glazer B.T."/>
            <person name="Huber J.A."/>
        </authorList>
    </citation>
    <scope>NUCLEOTIDE SEQUENCE [LARGE SCALE GENOMIC DNA]</scope>
</reference>
<dbReference type="Gene3D" id="3.90.550.10">
    <property type="entry name" value="Spore Coat Polysaccharide Biosynthesis Protein SpsA, Chain A"/>
    <property type="match status" value="1"/>
</dbReference>
<evidence type="ECO:0000313" key="2">
    <source>
        <dbReference type="EMBL" id="PCI28984.1"/>
    </source>
</evidence>
<dbReference type="InterPro" id="IPR029044">
    <property type="entry name" value="Nucleotide-diphossugar_trans"/>
</dbReference>
<dbReference type="InterPro" id="IPR001173">
    <property type="entry name" value="Glyco_trans_2-like"/>
</dbReference>
<dbReference type="Proteomes" id="UP000218113">
    <property type="component" value="Unassembled WGS sequence"/>
</dbReference>
<dbReference type="PANTHER" id="PTHR43630:SF2">
    <property type="entry name" value="GLYCOSYLTRANSFERASE"/>
    <property type="match status" value="1"/>
</dbReference>
<dbReference type="EMBL" id="NVSR01000022">
    <property type="protein sequence ID" value="PCI28984.1"/>
    <property type="molecule type" value="Genomic_DNA"/>
</dbReference>
<dbReference type="GO" id="GO:0016740">
    <property type="term" value="F:transferase activity"/>
    <property type="evidence" value="ECO:0007669"/>
    <property type="project" value="UniProtKB-KW"/>
</dbReference>
<protein>
    <submittedName>
        <fullName evidence="2">Glycosyl transferase</fullName>
    </submittedName>
</protein>
<dbReference type="SUPFAM" id="SSF53448">
    <property type="entry name" value="Nucleotide-diphospho-sugar transferases"/>
    <property type="match status" value="1"/>
</dbReference>
<feature type="domain" description="Glycosyltransferase 2-like" evidence="1">
    <location>
        <begin position="6"/>
        <end position="125"/>
    </location>
</feature>